<evidence type="ECO:0000256" key="7">
    <source>
        <dbReference type="ARBA" id="ARBA00022723"/>
    </source>
</evidence>
<evidence type="ECO:0000256" key="10">
    <source>
        <dbReference type="ARBA" id="ARBA00033765"/>
    </source>
</evidence>
<evidence type="ECO:0000313" key="15">
    <source>
        <dbReference type="EMBL" id="SFL12399.1"/>
    </source>
</evidence>
<dbReference type="RefSeq" id="WP_089858307.1">
    <property type="nucleotide sequence ID" value="NZ_FOTI01000002.1"/>
</dbReference>
<comment type="catalytic activity">
    <reaction evidence="11">
        <text>N(6)-dimethylallyladenosine(37) in tRNA + (sulfur carrier)-SH + AH2 + 2 S-adenosyl-L-methionine = 2-methylsulfanyl-N(6)-dimethylallyladenosine(37) in tRNA + (sulfur carrier)-H + 5'-deoxyadenosine + L-methionine + A + S-adenosyl-L-homocysteine + 2 H(+)</text>
        <dbReference type="Rhea" id="RHEA:37067"/>
        <dbReference type="Rhea" id="RHEA-COMP:10375"/>
        <dbReference type="Rhea" id="RHEA-COMP:10376"/>
        <dbReference type="Rhea" id="RHEA-COMP:14737"/>
        <dbReference type="Rhea" id="RHEA-COMP:14739"/>
        <dbReference type="ChEBI" id="CHEBI:13193"/>
        <dbReference type="ChEBI" id="CHEBI:15378"/>
        <dbReference type="ChEBI" id="CHEBI:17319"/>
        <dbReference type="ChEBI" id="CHEBI:17499"/>
        <dbReference type="ChEBI" id="CHEBI:29917"/>
        <dbReference type="ChEBI" id="CHEBI:57844"/>
        <dbReference type="ChEBI" id="CHEBI:57856"/>
        <dbReference type="ChEBI" id="CHEBI:59789"/>
        <dbReference type="ChEBI" id="CHEBI:64428"/>
        <dbReference type="ChEBI" id="CHEBI:74415"/>
        <dbReference type="ChEBI" id="CHEBI:74417"/>
        <dbReference type="EC" id="2.8.4.3"/>
    </reaction>
</comment>
<dbReference type="Pfam" id="PF00919">
    <property type="entry name" value="UPF0004"/>
    <property type="match status" value="1"/>
</dbReference>
<dbReference type="InterPro" id="IPR023404">
    <property type="entry name" value="rSAM_horseshoe"/>
</dbReference>
<evidence type="ECO:0000256" key="11">
    <source>
        <dbReference type="HAMAP-Rule" id="MF_01864"/>
    </source>
</evidence>
<name>A0A1I4F4C2_9FIRM</name>
<keyword evidence="6 11" id="KW-0819">tRNA processing</keyword>
<comment type="similarity">
    <text evidence="11">Belongs to the methylthiotransferase family. MiaB subfamily.</text>
</comment>
<dbReference type="InterPro" id="IPR058240">
    <property type="entry name" value="rSAM_sf"/>
</dbReference>
<dbReference type="InterPro" id="IPR006463">
    <property type="entry name" value="MiaB_methiolase"/>
</dbReference>
<dbReference type="NCBIfam" id="TIGR00089">
    <property type="entry name" value="MiaB/RimO family radical SAM methylthiotransferase"/>
    <property type="match status" value="1"/>
</dbReference>
<dbReference type="Proteomes" id="UP000199006">
    <property type="component" value="Unassembled WGS sequence"/>
</dbReference>
<evidence type="ECO:0000256" key="9">
    <source>
        <dbReference type="ARBA" id="ARBA00023014"/>
    </source>
</evidence>
<dbReference type="NCBIfam" id="TIGR01574">
    <property type="entry name" value="miaB-methiolase"/>
    <property type="match status" value="1"/>
</dbReference>
<dbReference type="FunFam" id="3.80.30.20:FF:000001">
    <property type="entry name" value="tRNA-2-methylthio-N(6)-dimethylallyladenosine synthase 2"/>
    <property type="match status" value="1"/>
</dbReference>
<dbReference type="PANTHER" id="PTHR43020">
    <property type="entry name" value="CDK5 REGULATORY SUBUNIT-ASSOCIATED PROTEIN 1"/>
    <property type="match status" value="1"/>
</dbReference>
<keyword evidence="9 11" id="KW-0411">Iron-sulfur</keyword>
<evidence type="ECO:0000256" key="3">
    <source>
        <dbReference type="ARBA" id="ARBA00022490"/>
    </source>
</evidence>
<keyword evidence="5 11" id="KW-0949">S-adenosyl-L-methionine</keyword>
<accession>A0A1I4F4C2</accession>
<dbReference type="Pfam" id="PF04055">
    <property type="entry name" value="Radical_SAM"/>
    <property type="match status" value="1"/>
</dbReference>
<dbReference type="FunFam" id="3.40.50.12160:FF:000006">
    <property type="entry name" value="tRNA-2-methylthio-N(6)-dimethylallyladenosine synthase"/>
    <property type="match status" value="1"/>
</dbReference>
<evidence type="ECO:0000256" key="5">
    <source>
        <dbReference type="ARBA" id="ARBA00022691"/>
    </source>
</evidence>
<evidence type="ECO:0000259" key="14">
    <source>
        <dbReference type="PROSITE" id="PS51918"/>
    </source>
</evidence>
<protein>
    <recommendedName>
        <fullName evidence="10 11">tRNA-2-methylthio-N(6)-dimethylallyladenosine synthase</fullName>
        <ecNumber evidence="10 11">2.8.4.3</ecNumber>
    </recommendedName>
    <alternativeName>
        <fullName evidence="11">(Dimethylallyl)adenosine tRNA methylthiotransferase MiaB</fullName>
    </alternativeName>
    <alternativeName>
        <fullName evidence="11">tRNA-i(6)A37 methylthiotransferase</fullName>
    </alternativeName>
</protein>
<comment type="subcellular location">
    <subcellularLocation>
        <location evidence="11">Cytoplasm</location>
    </subcellularLocation>
</comment>
<feature type="binding site" evidence="11">
    <location>
        <position position="84"/>
    </location>
    <ligand>
        <name>[4Fe-4S] cluster</name>
        <dbReference type="ChEBI" id="CHEBI:49883"/>
        <label>1</label>
    </ligand>
</feature>
<dbReference type="Pfam" id="PF01938">
    <property type="entry name" value="TRAM"/>
    <property type="match status" value="1"/>
</dbReference>
<dbReference type="SFLD" id="SFLDS00029">
    <property type="entry name" value="Radical_SAM"/>
    <property type="match status" value="1"/>
</dbReference>
<dbReference type="GO" id="GO:0046872">
    <property type="term" value="F:metal ion binding"/>
    <property type="evidence" value="ECO:0007669"/>
    <property type="project" value="UniProtKB-KW"/>
</dbReference>
<feature type="binding site" evidence="11">
    <location>
        <position position="14"/>
    </location>
    <ligand>
        <name>[4Fe-4S] cluster</name>
        <dbReference type="ChEBI" id="CHEBI:49883"/>
        <label>1</label>
    </ligand>
</feature>
<feature type="binding site" evidence="11">
    <location>
        <position position="50"/>
    </location>
    <ligand>
        <name>[4Fe-4S] cluster</name>
        <dbReference type="ChEBI" id="CHEBI:49883"/>
        <label>1</label>
    </ligand>
</feature>
<feature type="binding site" evidence="11">
    <location>
        <position position="160"/>
    </location>
    <ligand>
        <name>[4Fe-4S] cluster</name>
        <dbReference type="ChEBI" id="CHEBI:49883"/>
        <label>2</label>
        <note>4Fe-4S-S-AdoMet</note>
    </ligand>
</feature>
<proteinExistence type="inferred from homology"/>
<dbReference type="OrthoDB" id="9805215at2"/>
<feature type="domain" description="MTTase N-terminal" evidence="13">
    <location>
        <begin position="5"/>
        <end position="123"/>
    </location>
</feature>
<evidence type="ECO:0000259" key="13">
    <source>
        <dbReference type="PROSITE" id="PS51449"/>
    </source>
</evidence>
<keyword evidence="2 11" id="KW-0004">4Fe-4S</keyword>
<evidence type="ECO:0000256" key="6">
    <source>
        <dbReference type="ARBA" id="ARBA00022694"/>
    </source>
</evidence>
<keyword evidence="7 11" id="KW-0479">Metal-binding</keyword>
<feature type="domain" description="TRAM" evidence="12">
    <location>
        <begin position="379"/>
        <end position="442"/>
    </location>
</feature>
<dbReference type="EC" id="2.8.4.3" evidence="10 11"/>
<keyword evidence="4 11" id="KW-0808">Transferase</keyword>
<dbReference type="SFLD" id="SFLDG01082">
    <property type="entry name" value="B12-binding_domain_containing"/>
    <property type="match status" value="1"/>
</dbReference>
<dbReference type="Gene3D" id="3.80.30.20">
    <property type="entry name" value="tm_1862 like domain"/>
    <property type="match status" value="1"/>
</dbReference>
<comment type="cofactor">
    <cofactor evidence="11">
        <name>[4Fe-4S] cluster</name>
        <dbReference type="ChEBI" id="CHEBI:49883"/>
    </cofactor>
    <text evidence="11">Binds 2 [4Fe-4S] clusters. One cluster is coordinated with 3 cysteines and an exchangeable S-adenosyl-L-methionine.</text>
</comment>
<dbReference type="InterPro" id="IPR005839">
    <property type="entry name" value="Methylthiotransferase"/>
</dbReference>
<feature type="binding site" evidence="11">
    <location>
        <position position="167"/>
    </location>
    <ligand>
        <name>[4Fe-4S] cluster</name>
        <dbReference type="ChEBI" id="CHEBI:49883"/>
        <label>2</label>
        <note>4Fe-4S-S-AdoMet</note>
    </ligand>
</feature>
<dbReference type="InterPro" id="IPR006638">
    <property type="entry name" value="Elp3/MiaA/NifB-like_rSAM"/>
</dbReference>
<dbReference type="InterPro" id="IPR013848">
    <property type="entry name" value="Methylthiotransferase_N"/>
</dbReference>
<dbReference type="HAMAP" id="MF_01864">
    <property type="entry name" value="tRNA_metthiotr_MiaB"/>
    <property type="match status" value="1"/>
</dbReference>
<dbReference type="EMBL" id="FOTI01000002">
    <property type="protein sequence ID" value="SFL12399.1"/>
    <property type="molecule type" value="Genomic_DNA"/>
</dbReference>
<evidence type="ECO:0000313" key="16">
    <source>
        <dbReference type="Proteomes" id="UP000199006"/>
    </source>
</evidence>
<dbReference type="GO" id="GO:0005829">
    <property type="term" value="C:cytosol"/>
    <property type="evidence" value="ECO:0007669"/>
    <property type="project" value="TreeGrafter"/>
</dbReference>
<evidence type="ECO:0000256" key="2">
    <source>
        <dbReference type="ARBA" id="ARBA00022485"/>
    </source>
</evidence>
<dbReference type="SFLD" id="SFLDF00273">
    <property type="entry name" value="(dimethylallyl)adenosine_tRNA"/>
    <property type="match status" value="1"/>
</dbReference>
<dbReference type="InterPro" id="IPR020612">
    <property type="entry name" value="Methylthiotransferase_CS"/>
</dbReference>
<dbReference type="Gene3D" id="3.40.50.12160">
    <property type="entry name" value="Methylthiotransferase, N-terminal domain"/>
    <property type="match status" value="1"/>
</dbReference>
<dbReference type="STRING" id="29563.SAMN02983006_00214"/>
<evidence type="ECO:0000256" key="4">
    <source>
        <dbReference type="ARBA" id="ARBA00022679"/>
    </source>
</evidence>
<dbReference type="PROSITE" id="PS51449">
    <property type="entry name" value="MTTASE_N"/>
    <property type="match status" value="1"/>
</dbReference>
<sequence length="443" mass="50593">MLKNKYYKIITYGCQMNEHDSEKLAGMLEEMGYLPTEELAESDIIILNTCVIRENAELKVYGKLGELKQYKRENPDLIIGIGGCMMQQDEPVAEIYKKYQHVDLIFGTHNIHHLPALIEKIAAGKGRVVEVWDEEEGLIPDLPSQRKSENEAWVSIIQGCNNFCTYCIVPYVRGRERSRPLNAIVNECQQLAADGVKEITLLGQNVNSYGKDLADETDFPELLSQLNEIDGLLRIRFMTSHPRDFSDKLLFKIKELDKVAKHIHLPVQSGSNKVLKEMNRGYKREYYFERVKKIQQEVPEVSISTDFIVGFPGESEKDFEQTIAMVEELKFDMAYTFIYSPRSGTPAAKRTDQVPEEVKKERLQRLMKLQNQISYQKNQALIGTTQEILVTGPSDNDPEVFAGRTSTNKLCFIERDDNLIGKLVKVKIKTAKSWTLEGNVVNA</sequence>
<dbReference type="InterPro" id="IPR002792">
    <property type="entry name" value="TRAM_dom"/>
</dbReference>
<dbReference type="PROSITE" id="PS51918">
    <property type="entry name" value="RADICAL_SAM"/>
    <property type="match status" value="1"/>
</dbReference>
<dbReference type="InterPro" id="IPR038135">
    <property type="entry name" value="Methylthiotransferase_N_sf"/>
</dbReference>
<evidence type="ECO:0000259" key="12">
    <source>
        <dbReference type="PROSITE" id="PS50926"/>
    </source>
</evidence>
<comment type="subunit">
    <text evidence="11">Monomer.</text>
</comment>
<comment type="function">
    <text evidence="1 11">Catalyzes the methylthiolation of N6-(dimethylallyl)adenosine (i(6)A), leading to the formation of 2-methylthio-N6-(dimethylallyl)adenosine (ms(2)i(6)A) at position 37 in tRNAs that read codons beginning with uridine.</text>
</comment>
<dbReference type="SMART" id="SM00729">
    <property type="entry name" value="Elp3"/>
    <property type="match status" value="1"/>
</dbReference>
<dbReference type="PANTHER" id="PTHR43020:SF2">
    <property type="entry name" value="MITOCHONDRIAL TRNA METHYLTHIOTRANSFERASE CDK5RAP1"/>
    <property type="match status" value="1"/>
</dbReference>
<gene>
    <name evidence="11" type="primary">miaB</name>
    <name evidence="15" type="ORF">SAMN02983006_00214</name>
</gene>
<keyword evidence="8 11" id="KW-0408">Iron</keyword>
<dbReference type="AlphaFoldDB" id="A0A1I4F4C2"/>
<dbReference type="SUPFAM" id="SSF102114">
    <property type="entry name" value="Radical SAM enzymes"/>
    <property type="match status" value="1"/>
</dbReference>
<dbReference type="PROSITE" id="PS50926">
    <property type="entry name" value="TRAM"/>
    <property type="match status" value="1"/>
</dbReference>
<reference evidence="15 16" key="1">
    <citation type="submission" date="2016-10" db="EMBL/GenBank/DDBJ databases">
        <authorList>
            <person name="de Groot N.N."/>
        </authorList>
    </citation>
    <scope>NUCLEOTIDE SEQUENCE [LARGE SCALE GENOMIC DNA]</scope>
    <source>
        <strain evidence="15 16">ATCC 51327</strain>
    </source>
</reference>
<dbReference type="GO" id="GO:0051539">
    <property type="term" value="F:4 iron, 4 sulfur cluster binding"/>
    <property type="evidence" value="ECO:0007669"/>
    <property type="project" value="UniProtKB-UniRule"/>
</dbReference>
<keyword evidence="16" id="KW-1185">Reference proteome</keyword>
<dbReference type="SFLD" id="SFLDG01061">
    <property type="entry name" value="methylthiotransferase"/>
    <property type="match status" value="1"/>
</dbReference>
<dbReference type="CDD" id="cd01335">
    <property type="entry name" value="Radical_SAM"/>
    <property type="match status" value="1"/>
</dbReference>
<feature type="binding site" evidence="11">
    <location>
        <position position="164"/>
    </location>
    <ligand>
        <name>[4Fe-4S] cluster</name>
        <dbReference type="ChEBI" id="CHEBI:49883"/>
        <label>2</label>
        <note>4Fe-4S-S-AdoMet</note>
    </ligand>
</feature>
<organism evidence="15 16">
    <name type="scientific">Halanaerobium salsuginis</name>
    <dbReference type="NCBI Taxonomy" id="29563"/>
    <lineage>
        <taxon>Bacteria</taxon>
        <taxon>Bacillati</taxon>
        <taxon>Bacillota</taxon>
        <taxon>Clostridia</taxon>
        <taxon>Halanaerobiales</taxon>
        <taxon>Halanaerobiaceae</taxon>
        <taxon>Halanaerobium</taxon>
    </lineage>
</organism>
<dbReference type="GO" id="GO:0035597">
    <property type="term" value="F:tRNA-2-methylthio-N(6)-dimethylallyladenosine(37) synthase activity"/>
    <property type="evidence" value="ECO:0007669"/>
    <property type="project" value="UniProtKB-EC"/>
</dbReference>
<feature type="domain" description="Radical SAM core" evidence="14">
    <location>
        <begin position="146"/>
        <end position="376"/>
    </location>
</feature>
<keyword evidence="3 11" id="KW-0963">Cytoplasm</keyword>
<evidence type="ECO:0000256" key="1">
    <source>
        <dbReference type="ARBA" id="ARBA00003234"/>
    </source>
</evidence>
<dbReference type="InterPro" id="IPR007197">
    <property type="entry name" value="rSAM"/>
</dbReference>
<evidence type="ECO:0000256" key="8">
    <source>
        <dbReference type="ARBA" id="ARBA00023004"/>
    </source>
</evidence>
<dbReference type="PROSITE" id="PS01278">
    <property type="entry name" value="MTTASE_RADICAL"/>
    <property type="match status" value="1"/>
</dbReference>